<organism evidence="3 4">
    <name type="scientific">Talaromyces amestolkiae</name>
    <dbReference type="NCBI Taxonomy" id="1196081"/>
    <lineage>
        <taxon>Eukaryota</taxon>
        <taxon>Fungi</taxon>
        <taxon>Dikarya</taxon>
        <taxon>Ascomycota</taxon>
        <taxon>Pezizomycotina</taxon>
        <taxon>Eurotiomycetes</taxon>
        <taxon>Eurotiomycetidae</taxon>
        <taxon>Eurotiales</taxon>
        <taxon>Trichocomaceae</taxon>
        <taxon>Talaromyces</taxon>
        <taxon>Talaromyces sect. Talaromyces</taxon>
    </lineage>
</organism>
<sequence length="228" mass="26132">MDETTPLLPERNDDDHHDENPITTRRTSSSSRILIILNWTSIIISALNFVYSLTVFLVVRLSSYYGYLNWTARETFQVSLLLAFLSSIVSLFGIYKLTFQNRSGWLLINLIFDPLIVFLFMFSPAITRWEISSWVYCSAPGRGFPDPGFEARCDKFASYISAAILVAFIFHLIILSIHLVFFICDVVLGVQRLRQNGLGWRFPTGQFTVEFTVKVLKQRDDSHGLVES</sequence>
<keyword evidence="2" id="KW-1133">Transmembrane helix</keyword>
<evidence type="ECO:0008006" key="5">
    <source>
        <dbReference type="Google" id="ProtNLM"/>
    </source>
</evidence>
<dbReference type="RefSeq" id="XP_040731758.1">
    <property type="nucleotide sequence ID" value="XM_040875490.1"/>
</dbReference>
<name>A0A364KUL3_TALAM</name>
<feature type="compositionally biased region" description="Basic and acidic residues" evidence="1">
    <location>
        <begin position="10"/>
        <end position="20"/>
    </location>
</feature>
<reference evidence="3 4" key="1">
    <citation type="journal article" date="2017" name="Biotechnol. Biofuels">
        <title>Differential beta-glucosidase expression as a function of carbon source availability in Talaromyces amestolkiae: a genomic and proteomic approach.</title>
        <authorList>
            <person name="de Eugenio L.I."/>
            <person name="Mendez-Liter J.A."/>
            <person name="Nieto-Dominguez M."/>
            <person name="Alonso L."/>
            <person name="Gil-Munoz J."/>
            <person name="Barriuso J."/>
            <person name="Prieto A."/>
            <person name="Martinez M.J."/>
        </authorList>
    </citation>
    <scope>NUCLEOTIDE SEQUENCE [LARGE SCALE GENOMIC DNA]</scope>
    <source>
        <strain evidence="3 4">CIB</strain>
    </source>
</reference>
<comment type="caution">
    <text evidence="3">The sequence shown here is derived from an EMBL/GenBank/DDBJ whole genome shotgun (WGS) entry which is preliminary data.</text>
</comment>
<evidence type="ECO:0000256" key="1">
    <source>
        <dbReference type="SAM" id="MobiDB-lite"/>
    </source>
</evidence>
<keyword evidence="2" id="KW-0812">Transmembrane</keyword>
<feature type="transmembrane region" description="Helical" evidence="2">
    <location>
        <begin position="105"/>
        <end position="126"/>
    </location>
</feature>
<dbReference type="GeneID" id="63792470"/>
<dbReference type="EMBL" id="MIKG01000005">
    <property type="protein sequence ID" value="RAO67242.1"/>
    <property type="molecule type" value="Genomic_DNA"/>
</dbReference>
<proteinExistence type="predicted"/>
<feature type="region of interest" description="Disordered" evidence="1">
    <location>
        <begin position="1"/>
        <end position="24"/>
    </location>
</feature>
<feature type="transmembrane region" description="Helical" evidence="2">
    <location>
        <begin position="33"/>
        <end position="58"/>
    </location>
</feature>
<evidence type="ECO:0000256" key="2">
    <source>
        <dbReference type="SAM" id="Phobius"/>
    </source>
</evidence>
<feature type="transmembrane region" description="Helical" evidence="2">
    <location>
        <begin position="156"/>
        <end position="184"/>
    </location>
</feature>
<dbReference type="OrthoDB" id="4496189at2759"/>
<feature type="transmembrane region" description="Helical" evidence="2">
    <location>
        <begin position="78"/>
        <end position="98"/>
    </location>
</feature>
<evidence type="ECO:0000313" key="4">
    <source>
        <dbReference type="Proteomes" id="UP000249363"/>
    </source>
</evidence>
<keyword evidence="4" id="KW-1185">Reference proteome</keyword>
<dbReference type="AlphaFoldDB" id="A0A364KUL3"/>
<evidence type="ECO:0000313" key="3">
    <source>
        <dbReference type="EMBL" id="RAO67242.1"/>
    </source>
</evidence>
<gene>
    <name evidence="3" type="ORF">BHQ10_003254</name>
</gene>
<keyword evidence="2" id="KW-0472">Membrane</keyword>
<protein>
    <recommendedName>
        <fullName evidence="5">MARVEL domain-containing protein</fullName>
    </recommendedName>
</protein>
<dbReference type="Proteomes" id="UP000249363">
    <property type="component" value="Unassembled WGS sequence"/>
</dbReference>
<accession>A0A364KUL3</accession>